<dbReference type="Proteomes" id="UP000032900">
    <property type="component" value="Unassembled WGS sequence"/>
</dbReference>
<dbReference type="Pfam" id="PF07470">
    <property type="entry name" value="Glyco_hydro_88"/>
    <property type="match status" value="1"/>
</dbReference>
<evidence type="ECO:0000256" key="1">
    <source>
        <dbReference type="ARBA" id="ARBA00022801"/>
    </source>
</evidence>
<name>A0A0E9M168_9BACT</name>
<reference evidence="3 4" key="1">
    <citation type="journal article" date="2015" name="Microbes Environ.">
        <title>Distribution and evolution of nitrogen fixation genes in the phylum bacteroidetes.</title>
        <authorList>
            <person name="Inoue J."/>
            <person name="Oshima K."/>
            <person name="Suda W."/>
            <person name="Sakamoto M."/>
            <person name="Iino T."/>
            <person name="Noda S."/>
            <person name="Hongoh Y."/>
            <person name="Hattori M."/>
            <person name="Ohkuma M."/>
        </authorList>
    </citation>
    <scope>NUCLEOTIDE SEQUENCE [LARGE SCALE GENOMIC DNA]</scope>
    <source>
        <strain evidence="3">JCM 15548</strain>
    </source>
</reference>
<dbReference type="GO" id="GO:0005975">
    <property type="term" value="P:carbohydrate metabolic process"/>
    <property type="evidence" value="ECO:0007669"/>
    <property type="project" value="InterPro"/>
</dbReference>
<dbReference type="Gene3D" id="1.50.10.10">
    <property type="match status" value="1"/>
</dbReference>
<sequence length="338" mass="37860">MKNYFQSTMLLLMLAGFVGCQPTADSDSEAPLTDANAPLHLMQPEYNVPYVVPEKAEIVEVLDRVHGYLEATTPTALVDKDSGEEVTDYDAIDGETVFKAGDFRLTSYEWGVTYAGMLNAAAVTGNDKFANYTYDRLAFLADIRPYFLNLDEESGSRYAMHSVLHPGALDDSGALCAAMIKAKLAGQSADLDPMIDNFMNYISHEEFRLEDGTLARNRPMRNSLWLDDLFMSVPAMAWMGKYSGETAYWDDAVKQVLQFADRMFNEEKQLFMHGWILDMEEHPQFHWARANGWAVMTLVELLEVLPADYAGRAEVLALLQKHIRGLANYQSPEASGTS</sequence>
<gene>
    <name evidence="3" type="ORF">JCM15548_13468</name>
</gene>
<feature type="chain" id="PRO_5002428543" evidence="2">
    <location>
        <begin position="21"/>
        <end position="338"/>
    </location>
</feature>
<evidence type="ECO:0000256" key="2">
    <source>
        <dbReference type="SAM" id="SignalP"/>
    </source>
</evidence>
<dbReference type="AlphaFoldDB" id="A0A0E9M168"/>
<dbReference type="InterPro" id="IPR052043">
    <property type="entry name" value="PolySaccharide_Degr_Enz"/>
</dbReference>
<dbReference type="EMBL" id="BAZW01000038">
    <property type="protein sequence ID" value="GAO31131.1"/>
    <property type="molecule type" value="Genomic_DNA"/>
</dbReference>
<comment type="caution">
    <text evidence="3">The sequence shown here is derived from an EMBL/GenBank/DDBJ whole genome shotgun (WGS) entry which is preliminary data.</text>
</comment>
<accession>A0A0E9M168</accession>
<dbReference type="STRING" id="1236989.JCM15548_13468"/>
<keyword evidence="4" id="KW-1185">Reference proteome</keyword>
<dbReference type="PANTHER" id="PTHR33886:SF8">
    <property type="entry name" value="UNSATURATED RHAMNOGALACTURONAN HYDROLASE (EUROFUNG)"/>
    <property type="match status" value="1"/>
</dbReference>
<protein>
    <submittedName>
        <fullName evidence="3">Rhamnogalacturonides degradation protein RhiN</fullName>
    </submittedName>
</protein>
<dbReference type="InterPro" id="IPR010905">
    <property type="entry name" value="Glyco_hydro_88"/>
</dbReference>
<keyword evidence="1" id="KW-0378">Hydrolase</keyword>
<keyword evidence="2" id="KW-0732">Signal</keyword>
<organism evidence="3 4">
    <name type="scientific">Geofilum rubicundum JCM 15548</name>
    <dbReference type="NCBI Taxonomy" id="1236989"/>
    <lineage>
        <taxon>Bacteria</taxon>
        <taxon>Pseudomonadati</taxon>
        <taxon>Bacteroidota</taxon>
        <taxon>Bacteroidia</taxon>
        <taxon>Marinilabiliales</taxon>
        <taxon>Marinilabiliaceae</taxon>
        <taxon>Geofilum</taxon>
    </lineage>
</organism>
<dbReference type="PANTHER" id="PTHR33886">
    <property type="entry name" value="UNSATURATED RHAMNOGALACTURONAN HYDROLASE (EUROFUNG)"/>
    <property type="match status" value="1"/>
</dbReference>
<dbReference type="InterPro" id="IPR012341">
    <property type="entry name" value="6hp_glycosidase-like_sf"/>
</dbReference>
<proteinExistence type="predicted"/>
<evidence type="ECO:0000313" key="3">
    <source>
        <dbReference type="EMBL" id="GAO31131.1"/>
    </source>
</evidence>
<dbReference type="InterPro" id="IPR008928">
    <property type="entry name" value="6-hairpin_glycosidase_sf"/>
</dbReference>
<dbReference type="GO" id="GO:0016787">
    <property type="term" value="F:hydrolase activity"/>
    <property type="evidence" value="ECO:0007669"/>
    <property type="project" value="UniProtKB-KW"/>
</dbReference>
<evidence type="ECO:0000313" key="4">
    <source>
        <dbReference type="Proteomes" id="UP000032900"/>
    </source>
</evidence>
<dbReference type="SUPFAM" id="SSF48208">
    <property type="entry name" value="Six-hairpin glycosidases"/>
    <property type="match status" value="1"/>
</dbReference>
<dbReference type="PROSITE" id="PS51257">
    <property type="entry name" value="PROKAR_LIPOPROTEIN"/>
    <property type="match status" value="1"/>
</dbReference>
<feature type="signal peptide" evidence="2">
    <location>
        <begin position="1"/>
        <end position="20"/>
    </location>
</feature>